<dbReference type="SMART" id="SM00343">
    <property type="entry name" value="ZnF_C2HC"/>
    <property type="match status" value="2"/>
</dbReference>
<reference evidence="9 10" key="1">
    <citation type="submission" date="2023-11" db="EMBL/GenBank/DDBJ databases">
        <authorList>
            <person name="Hedman E."/>
            <person name="Englund M."/>
            <person name="Stromberg M."/>
            <person name="Nyberg Akerstrom W."/>
            <person name="Nylinder S."/>
            <person name="Jareborg N."/>
            <person name="Kallberg Y."/>
            <person name="Kronander E."/>
        </authorList>
    </citation>
    <scope>NUCLEOTIDE SEQUENCE [LARGE SCALE GENOMIC DNA]</scope>
</reference>
<dbReference type="InterPro" id="IPR021109">
    <property type="entry name" value="Peptidase_aspartic_dom_sf"/>
</dbReference>
<dbReference type="SUPFAM" id="SSF56672">
    <property type="entry name" value="DNA/RNA polymerases"/>
    <property type="match status" value="1"/>
</dbReference>
<feature type="domain" description="Reverse transcriptase" evidence="8">
    <location>
        <begin position="607"/>
        <end position="787"/>
    </location>
</feature>
<dbReference type="GO" id="GO:0016779">
    <property type="term" value="F:nucleotidyltransferase activity"/>
    <property type="evidence" value="ECO:0007669"/>
    <property type="project" value="UniProtKB-KW"/>
</dbReference>
<dbReference type="PROSITE" id="PS50158">
    <property type="entry name" value="ZF_CCHC"/>
    <property type="match status" value="1"/>
</dbReference>
<dbReference type="InterPro" id="IPR001878">
    <property type="entry name" value="Znf_CCHC"/>
</dbReference>
<keyword evidence="10" id="KW-1185">Reference proteome</keyword>
<dbReference type="Pfam" id="PF00078">
    <property type="entry name" value="RVT_1"/>
    <property type="match status" value="1"/>
</dbReference>
<dbReference type="Gene3D" id="2.40.70.10">
    <property type="entry name" value="Acid Proteases"/>
    <property type="match status" value="1"/>
</dbReference>
<gene>
    <name evidence="9" type="ORF">PARMNEM_LOCUS11577</name>
</gene>
<feature type="region of interest" description="Disordered" evidence="6">
    <location>
        <begin position="289"/>
        <end position="313"/>
    </location>
</feature>
<keyword evidence="3" id="KW-0540">Nuclease</keyword>
<evidence type="ECO:0000313" key="9">
    <source>
        <dbReference type="EMBL" id="CAK1591323.1"/>
    </source>
</evidence>
<evidence type="ECO:0000313" key="10">
    <source>
        <dbReference type="Proteomes" id="UP001314205"/>
    </source>
</evidence>
<dbReference type="InterPro" id="IPR036875">
    <property type="entry name" value="Znf_CCHC_sf"/>
</dbReference>
<keyword evidence="4" id="KW-0378">Hydrolase</keyword>
<dbReference type="Gene3D" id="3.10.10.10">
    <property type="entry name" value="HIV Type 1 Reverse Transcriptase, subunit A, domain 1"/>
    <property type="match status" value="1"/>
</dbReference>
<dbReference type="Gene3D" id="4.10.60.10">
    <property type="entry name" value="Zinc finger, CCHC-type"/>
    <property type="match status" value="1"/>
</dbReference>
<dbReference type="InterPro" id="IPR000477">
    <property type="entry name" value="RT_dom"/>
</dbReference>
<evidence type="ECO:0008006" key="11">
    <source>
        <dbReference type="Google" id="ProtNLM"/>
    </source>
</evidence>
<keyword evidence="2" id="KW-0548">Nucleotidyltransferase</keyword>
<dbReference type="GO" id="GO:0008270">
    <property type="term" value="F:zinc ion binding"/>
    <property type="evidence" value="ECO:0007669"/>
    <property type="project" value="UniProtKB-KW"/>
</dbReference>
<dbReference type="GO" id="GO:0004519">
    <property type="term" value="F:endonuclease activity"/>
    <property type="evidence" value="ECO:0007669"/>
    <property type="project" value="UniProtKB-KW"/>
</dbReference>
<dbReference type="InterPro" id="IPR043128">
    <property type="entry name" value="Rev_trsase/Diguanyl_cyclase"/>
</dbReference>
<comment type="caution">
    <text evidence="9">The sequence shown here is derived from an EMBL/GenBank/DDBJ whole genome shotgun (WGS) entry which is preliminary data.</text>
</comment>
<dbReference type="Proteomes" id="UP001314205">
    <property type="component" value="Unassembled WGS sequence"/>
</dbReference>
<name>A0AAV1L7M5_9NEOP</name>
<dbReference type="CDD" id="cd00303">
    <property type="entry name" value="retropepsin_like"/>
    <property type="match status" value="1"/>
</dbReference>
<evidence type="ECO:0000256" key="6">
    <source>
        <dbReference type="SAM" id="MobiDB-lite"/>
    </source>
</evidence>
<dbReference type="InterPro" id="IPR043502">
    <property type="entry name" value="DNA/RNA_pol_sf"/>
</dbReference>
<evidence type="ECO:0000256" key="2">
    <source>
        <dbReference type="ARBA" id="ARBA00022695"/>
    </source>
</evidence>
<protein>
    <recommendedName>
        <fullName evidence="11">Reverse transcriptase</fullName>
    </recommendedName>
</protein>
<accession>A0AAV1L7M5</accession>
<keyword evidence="4" id="KW-0255">Endonuclease</keyword>
<sequence length="855" mass="96255">MPSNNKRNKQKRRGQTPSPNPMEEILRRLRVLEEQPRASVETQAIATTSSGPRCALELPNTTPSASASASVFGMPTPPRAPVPSRVGTPPLTPHTGNVGSTQSEDVVTNAVECLLTAIGSTQVRSNRYFVSDFDPNVHDFDTWCDEVERARISNHWDDRECLARVGHCFKGESRTWLSQWTSSIRTWSNFKSELKALCPRSVDVANMLYDVMRTGSDKYSTYAEYARKSLLRLRIVKGLSSELLTAIIIRGIADPQIRAMAANAKLSPDSIVEFLSSFVKPSNSHNRKVYSNGLNRFDRPSNNSNSNRKPIKRRYDSEDLKSIRCYECNQFGHRSFNCNKRSNTLPSYSNEKTIALPTISRSDPLKCGFCKKVGHSEVTCFAKERANSRNNNGVNFCREITDSYKNRDVTTAVISGIPLDVLIDSGSCVSLMSKNVVKHFPCQVKPTNQLLRGLGGMEIRSESFVTLPVEFSDITIEIDFYVVGGNNLSVPVIIGTDVLNRKGITYVRTGDSQRIIHSEATVNDILQVNLISLSDQVNTSVFGNNRERLLEILTKYSDFFLSGTATTTVKDSEMHIKLTTDVPVYYRPYKLSHGEKLKVRTIVKDLLDKGIIRESDSEYASPILLVKKKDGSDRMVVDYRALNRITVKTRYPLPLINDYIDRLGNGRWFSSLDMVSGFHQLRVAEESIHKTAFVTPEAQYEYCKVPYGLANAPIFYQKTISKTLKSFIDAGKVMVYIDDVLIMTVGIDEHLVLLDSVMKTLTETGFSINLKKCTFVTNEIEYLGRIIRDGQVRPSNYKIDALVKSPRPSNIKQVRQFLGLAGYFRRYIPNYALKTAQLHFLKRSTMVTSNNRGTR</sequence>
<feature type="compositionally biased region" description="Polar residues" evidence="6">
    <location>
        <begin position="40"/>
        <end position="51"/>
    </location>
</feature>
<evidence type="ECO:0000256" key="1">
    <source>
        <dbReference type="ARBA" id="ARBA00022679"/>
    </source>
</evidence>
<dbReference type="CDD" id="cd01647">
    <property type="entry name" value="RT_LTR"/>
    <property type="match status" value="1"/>
</dbReference>
<keyword evidence="1" id="KW-0808">Transferase</keyword>
<keyword evidence="5" id="KW-0863">Zinc-finger</keyword>
<evidence type="ECO:0000256" key="4">
    <source>
        <dbReference type="ARBA" id="ARBA00022759"/>
    </source>
</evidence>
<organism evidence="9 10">
    <name type="scientific">Parnassius mnemosyne</name>
    <name type="common">clouded apollo</name>
    <dbReference type="NCBI Taxonomy" id="213953"/>
    <lineage>
        <taxon>Eukaryota</taxon>
        <taxon>Metazoa</taxon>
        <taxon>Ecdysozoa</taxon>
        <taxon>Arthropoda</taxon>
        <taxon>Hexapoda</taxon>
        <taxon>Insecta</taxon>
        <taxon>Pterygota</taxon>
        <taxon>Neoptera</taxon>
        <taxon>Endopterygota</taxon>
        <taxon>Lepidoptera</taxon>
        <taxon>Glossata</taxon>
        <taxon>Ditrysia</taxon>
        <taxon>Papilionoidea</taxon>
        <taxon>Papilionidae</taxon>
        <taxon>Parnassiinae</taxon>
        <taxon>Parnassini</taxon>
        <taxon>Parnassius</taxon>
        <taxon>Driopa</taxon>
    </lineage>
</organism>
<keyword evidence="5" id="KW-0862">Zinc</keyword>
<dbReference type="GO" id="GO:0071897">
    <property type="term" value="P:DNA biosynthetic process"/>
    <property type="evidence" value="ECO:0007669"/>
    <property type="project" value="UniProtKB-ARBA"/>
</dbReference>
<feature type="compositionally biased region" description="Basic residues" evidence="6">
    <location>
        <begin position="1"/>
        <end position="14"/>
    </location>
</feature>
<proteinExistence type="predicted"/>
<keyword evidence="5" id="KW-0479">Metal-binding</keyword>
<evidence type="ECO:0000256" key="3">
    <source>
        <dbReference type="ARBA" id="ARBA00022722"/>
    </source>
</evidence>
<dbReference type="EMBL" id="CAVLGL010000086">
    <property type="protein sequence ID" value="CAK1591323.1"/>
    <property type="molecule type" value="Genomic_DNA"/>
</dbReference>
<evidence type="ECO:0000256" key="5">
    <source>
        <dbReference type="PROSITE-ProRule" id="PRU00047"/>
    </source>
</evidence>
<dbReference type="SUPFAM" id="SSF57756">
    <property type="entry name" value="Retrovirus zinc finger-like domains"/>
    <property type="match status" value="1"/>
</dbReference>
<dbReference type="AlphaFoldDB" id="A0AAV1L7M5"/>
<evidence type="ECO:0000259" key="8">
    <source>
        <dbReference type="PROSITE" id="PS50878"/>
    </source>
</evidence>
<dbReference type="InterPro" id="IPR050951">
    <property type="entry name" value="Retrovirus_Pol_polyprotein"/>
</dbReference>
<dbReference type="PANTHER" id="PTHR37984:SF5">
    <property type="entry name" value="PROTEIN NYNRIN-LIKE"/>
    <property type="match status" value="1"/>
</dbReference>
<dbReference type="SUPFAM" id="SSF50630">
    <property type="entry name" value="Acid proteases"/>
    <property type="match status" value="1"/>
</dbReference>
<feature type="region of interest" description="Disordered" evidence="6">
    <location>
        <begin position="1"/>
        <end position="70"/>
    </location>
</feature>
<dbReference type="Gene3D" id="3.30.70.270">
    <property type="match status" value="2"/>
</dbReference>
<feature type="domain" description="CCHC-type" evidence="7">
    <location>
        <begin position="324"/>
        <end position="338"/>
    </location>
</feature>
<dbReference type="GO" id="GO:0003676">
    <property type="term" value="F:nucleic acid binding"/>
    <property type="evidence" value="ECO:0007669"/>
    <property type="project" value="InterPro"/>
</dbReference>
<evidence type="ECO:0000259" key="7">
    <source>
        <dbReference type="PROSITE" id="PS50158"/>
    </source>
</evidence>
<feature type="compositionally biased region" description="Basic and acidic residues" evidence="6">
    <location>
        <begin position="24"/>
        <end position="36"/>
    </location>
</feature>
<dbReference type="PROSITE" id="PS50878">
    <property type="entry name" value="RT_POL"/>
    <property type="match status" value="1"/>
</dbReference>
<dbReference type="PANTHER" id="PTHR37984">
    <property type="entry name" value="PROTEIN CBG26694"/>
    <property type="match status" value="1"/>
</dbReference>